<dbReference type="InterPro" id="IPR003776">
    <property type="entry name" value="YcaO-like_dom"/>
</dbReference>
<dbReference type="Gene3D" id="3.30.40.250">
    <property type="match status" value="1"/>
</dbReference>
<dbReference type="Gene3D" id="3.90.930.60">
    <property type="match status" value="1"/>
</dbReference>
<proteinExistence type="predicted"/>
<dbReference type="Proteomes" id="UP001061298">
    <property type="component" value="Chromosome"/>
</dbReference>
<reference evidence="2" key="1">
    <citation type="submission" date="2022-10" db="EMBL/GenBank/DDBJ databases">
        <authorList>
            <person name="Mo P."/>
        </authorList>
    </citation>
    <scope>NUCLEOTIDE SEQUENCE</scope>
    <source>
        <strain evidence="2">HUAS 13-4</strain>
    </source>
</reference>
<keyword evidence="3" id="KW-1185">Reference proteome</keyword>
<evidence type="ECO:0000259" key="1">
    <source>
        <dbReference type="PROSITE" id="PS51664"/>
    </source>
</evidence>
<evidence type="ECO:0000313" key="2">
    <source>
        <dbReference type="EMBL" id="UXY19501.1"/>
    </source>
</evidence>
<evidence type="ECO:0000313" key="3">
    <source>
        <dbReference type="Proteomes" id="UP001061298"/>
    </source>
</evidence>
<name>A0ABY6DYN6_9ACTN</name>
<dbReference type="Pfam" id="PF02624">
    <property type="entry name" value="YcaO"/>
    <property type="match status" value="1"/>
</dbReference>
<dbReference type="Gene3D" id="3.30.1330.230">
    <property type="match status" value="1"/>
</dbReference>
<dbReference type="PANTHER" id="PTHR37809">
    <property type="entry name" value="RIBOSOMAL PROTEIN S12 METHYLTHIOTRANSFERASE ACCESSORY FACTOR YCAO"/>
    <property type="match status" value="1"/>
</dbReference>
<dbReference type="NCBIfam" id="TIGR03604">
    <property type="entry name" value="TOMM_cyclo_SagD"/>
    <property type="match status" value="1"/>
</dbReference>
<dbReference type="InterPro" id="IPR027624">
    <property type="entry name" value="TOMM_cyclo_SagD"/>
</dbReference>
<dbReference type="InterPro" id="IPR035985">
    <property type="entry name" value="Ubiquitin-activating_enz"/>
</dbReference>
<dbReference type="SUPFAM" id="SSF69572">
    <property type="entry name" value="Activating enzymes of the ubiquitin-like proteins"/>
    <property type="match status" value="1"/>
</dbReference>
<feature type="domain" description="YcaO" evidence="1">
    <location>
        <begin position="389"/>
        <end position="758"/>
    </location>
</feature>
<dbReference type="PROSITE" id="PS51664">
    <property type="entry name" value="YCAO"/>
    <property type="match status" value="1"/>
</dbReference>
<dbReference type="NCBIfam" id="TIGR00702">
    <property type="entry name" value="YcaO-type kinase domain"/>
    <property type="match status" value="1"/>
</dbReference>
<gene>
    <name evidence="2" type="ORF">N8I84_12750</name>
</gene>
<dbReference type="InterPro" id="IPR022291">
    <property type="entry name" value="Bacteriocin_synth_cyclodeHase"/>
</dbReference>
<organism evidence="2 3">
    <name type="scientific">Streptomyces cynarae</name>
    <dbReference type="NCBI Taxonomy" id="2981134"/>
    <lineage>
        <taxon>Bacteria</taxon>
        <taxon>Bacillati</taxon>
        <taxon>Actinomycetota</taxon>
        <taxon>Actinomycetes</taxon>
        <taxon>Kitasatosporales</taxon>
        <taxon>Streptomycetaceae</taxon>
        <taxon>Streptomyces</taxon>
    </lineage>
</organism>
<dbReference type="RefSeq" id="WP_263229637.1">
    <property type="nucleotide sequence ID" value="NZ_CP106793.1"/>
</dbReference>
<dbReference type="EMBL" id="CP106793">
    <property type="protein sequence ID" value="UXY19501.1"/>
    <property type="molecule type" value="Genomic_DNA"/>
</dbReference>
<dbReference type="Gene3D" id="3.30.160.660">
    <property type="match status" value="1"/>
</dbReference>
<dbReference type="NCBIfam" id="TIGR03882">
    <property type="entry name" value="cyclo_dehyd_2"/>
    <property type="match status" value="1"/>
</dbReference>
<protein>
    <submittedName>
        <fullName evidence="2">TOMM leader peptide-binding protein</fullName>
    </submittedName>
</protein>
<sequence length="758" mass="82214">MEGREPRVGFKKHLRVEVVPGEAAYLMSAQGVTVLRGVDAEALAPLLDGTRTLSGILAEASRAVPLPQAEDAIRRLAEAGLVRAQGAADADEAFWTPGTLDTEAYWDLAGLDGAQAAAQVAGTPVRVRCLDGVDPGEVAEACESAGLRVDDGPAALTLVVCGDYLDPALFDVDAAQRADGQPWLLAKPGGFEPWTGPVLRPDGGPCWNCLADRLRGHRRSERPVQRALGLTGPVPRPTASPSAGRGLGLQIAVLEAAKWLAGMRYDRQDAVFTYNTLTLRGAGHEVRRRPQCPACGDPGLVAERVHSAVVPVSRAKGHNAGNGERFLTSGQFLETYGNLVGPVTGIVSEIRRDPAGCEFVDSYVSGQNLAVDARTLAGLRAGLRNLSGGKGLSPLEARASALGEAVERYCGSRHGDEPVVRDTFHALGDAALHPNACQLYDVRQYRDREAWNRTRSHFQYVPRPFDVDRPTDWTPVWSLTAGTHRLLPTSFLYFDAESGPDSVCADSNGNAAGSTLEDALVQGFLELVERDAVALWWYNRTRHAAVDLDAFDAPWVERIKHGCRLINREVWALDLTSDLGIPVVVALSRRTDKPAEDVVFGFGAHFDPAIALRRALTEMAQLLPAAAKARPDGTGYTLTDPEPRAWWQHATLANQPYLRAHPQQTPRTPGHWSHTPRADFADDVTDILALTRRHGLELLVLDQTRPDIGLPVVKVIVPGLRHFWARFAPGRLYDVPVRTGRLAAPTPYEQLNPIPLFV</sequence>
<dbReference type="Gene3D" id="3.40.50.720">
    <property type="entry name" value="NAD(P)-binding Rossmann-like Domain"/>
    <property type="match status" value="1"/>
</dbReference>
<dbReference type="PANTHER" id="PTHR37809:SF1">
    <property type="entry name" value="RIBOSOMAL PROTEIN S12 METHYLTHIOTRANSFERASE ACCESSORY FACTOR YCAO"/>
    <property type="match status" value="1"/>
</dbReference>
<accession>A0ABY6DYN6</accession>